<dbReference type="AlphaFoldDB" id="A0A3M8AHJ5"/>
<accession>A0A3M8AHJ5</accession>
<proteinExistence type="predicted"/>
<keyword evidence="1" id="KW-0328">Glycosyltransferase</keyword>
<name>A0A3M8AHJ5_9MICO</name>
<dbReference type="CDD" id="cd03801">
    <property type="entry name" value="GT4_PimA-like"/>
    <property type="match status" value="1"/>
</dbReference>
<dbReference type="RefSeq" id="WP_122936575.1">
    <property type="nucleotide sequence ID" value="NZ_JBHSNT010000060.1"/>
</dbReference>
<evidence type="ECO:0000256" key="1">
    <source>
        <dbReference type="ARBA" id="ARBA00022676"/>
    </source>
</evidence>
<dbReference type="InterPro" id="IPR028098">
    <property type="entry name" value="Glyco_trans_4-like_N"/>
</dbReference>
<reference evidence="4 5" key="1">
    <citation type="submission" date="2018-10" db="EMBL/GenBank/DDBJ databases">
        <title>Isolation, diversity and antibacterial activity of antinobacteria from the wheat rhizosphere soil.</title>
        <authorList>
            <person name="Sun T."/>
        </authorList>
    </citation>
    <scope>NUCLEOTIDE SEQUENCE [LARGE SCALE GENOMIC DNA]</scope>
    <source>
        <strain evidence="4 5">SJ-23</strain>
    </source>
</reference>
<comment type="caution">
    <text evidence="4">The sequence shown here is derived from an EMBL/GenBank/DDBJ whole genome shotgun (WGS) entry which is preliminary data.</text>
</comment>
<dbReference type="PANTHER" id="PTHR12526:SF510">
    <property type="entry name" value="D-INOSITOL 3-PHOSPHATE GLYCOSYLTRANSFERASE"/>
    <property type="match status" value="1"/>
</dbReference>
<feature type="domain" description="Glycosyltransferase subfamily 4-like N-terminal" evidence="3">
    <location>
        <begin position="89"/>
        <end position="188"/>
    </location>
</feature>
<dbReference type="Pfam" id="PF13692">
    <property type="entry name" value="Glyco_trans_1_4"/>
    <property type="match status" value="1"/>
</dbReference>
<dbReference type="EMBL" id="RHHB01000011">
    <property type="protein sequence ID" value="RNB50067.1"/>
    <property type="molecule type" value="Genomic_DNA"/>
</dbReference>
<protein>
    <submittedName>
        <fullName evidence="4">Glycosyltransferase family 1 protein</fullName>
    </submittedName>
</protein>
<evidence type="ECO:0000313" key="5">
    <source>
        <dbReference type="Proteomes" id="UP000275048"/>
    </source>
</evidence>
<organism evidence="4 5">
    <name type="scientific">Agromyces tardus</name>
    <dbReference type="NCBI Taxonomy" id="2583849"/>
    <lineage>
        <taxon>Bacteria</taxon>
        <taxon>Bacillati</taxon>
        <taxon>Actinomycetota</taxon>
        <taxon>Actinomycetes</taxon>
        <taxon>Micrococcales</taxon>
        <taxon>Microbacteriaceae</taxon>
        <taxon>Agromyces</taxon>
    </lineage>
</organism>
<dbReference type="Pfam" id="PF13439">
    <property type="entry name" value="Glyco_transf_4"/>
    <property type="match status" value="1"/>
</dbReference>
<dbReference type="OrthoDB" id="8878585at2"/>
<keyword evidence="2 4" id="KW-0808">Transferase</keyword>
<evidence type="ECO:0000259" key="3">
    <source>
        <dbReference type="Pfam" id="PF13439"/>
    </source>
</evidence>
<keyword evidence="5" id="KW-1185">Reference proteome</keyword>
<dbReference type="PANTHER" id="PTHR12526">
    <property type="entry name" value="GLYCOSYLTRANSFERASE"/>
    <property type="match status" value="1"/>
</dbReference>
<gene>
    <name evidence="4" type="ORF">EDM22_08185</name>
</gene>
<evidence type="ECO:0000313" key="4">
    <source>
        <dbReference type="EMBL" id="RNB50067.1"/>
    </source>
</evidence>
<dbReference type="GO" id="GO:0016757">
    <property type="term" value="F:glycosyltransferase activity"/>
    <property type="evidence" value="ECO:0007669"/>
    <property type="project" value="UniProtKB-KW"/>
</dbReference>
<evidence type="ECO:0000256" key="2">
    <source>
        <dbReference type="ARBA" id="ARBA00022679"/>
    </source>
</evidence>
<sequence length="390" mass="42049">MRTVIHTITPGDHFSPRTGSAIPTVVHGLATAASRDADPVRHAVVLDGSTMQPRYSSAEAIEYVRAAWLTRNDRILDLARGRLGGARTATERFYAPVADAIRGRAPSIVLAHNAPVLPRMLRDTPHRVVLYAHNDVLRSYSRTEARRALDGVAAIVAVSTSLAEQLRDSLPSSIAERVRIVGNGVDCQQFSPGDAGHGTATQRAGGEPRRLRVAFVGRVIPEKGADVLLRSAALLARDDIEYLVVGSHGFAREAELSAYERELRRLAGESGGVVRFEPFVDRPALPELLRSFDVFVVPSRWADPCPLTAGEGMATGLPVVASRVGGLPDVVGDAGILVPPDDPEALAGALATLADDPAERARRAAASRQHALDHDWDWAWRNLRTVLEEL</sequence>
<dbReference type="Proteomes" id="UP000275048">
    <property type="component" value="Unassembled WGS sequence"/>
</dbReference>
<dbReference type="SUPFAM" id="SSF53756">
    <property type="entry name" value="UDP-Glycosyltransferase/glycogen phosphorylase"/>
    <property type="match status" value="1"/>
</dbReference>
<dbReference type="Gene3D" id="3.40.50.2000">
    <property type="entry name" value="Glycogen Phosphorylase B"/>
    <property type="match status" value="2"/>
</dbReference>